<dbReference type="PANTHER" id="PTHR11505">
    <property type="entry name" value="L1 TRANSPOSABLE ELEMENT-RELATED"/>
    <property type="match status" value="1"/>
</dbReference>
<dbReference type="SMART" id="SM00249">
    <property type="entry name" value="PHD"/>
    <property type="match status" value="1"/>
</dbReference>
<proteinExistence type="predicted"/>
<dbReference type="InterPro" id="IPR004244">
    <property type="entry name" value="Transposase_22"/>
</dbReference>
<organism evidence="6 7">
    <name type="scientific">Leptosia nina</name>
    <dbReference type="NCBI Taxonomy" id="320188"/>
    <lineage>
        <taxon>Eukaryota</taxon>
        <taxon>Metazoa</taxon>
        <taxon>Ecdysozoa</taxon>
        <taxon>Arthropoda</taxon>
        <taxon>Hexapoda</taxon>
        <taxon>Insecta</taxon>
        <taxon>Pterygota</taxon>
        <taxon>Neoptera</taxon>
        <taxon>Endopterygota</taxon>
        <taxon>Lepidoptera</taxon>
        <taxon>Glossata</taxon>
        <taxon>Ditrysia</taxon>
        <taxon>Papilionoidea</taxon>
        <taxon>Pieridae</taxon>
        <taxon>Pierinae</taxon>
        <taxon>Leptosia</taxon>
    </lineage>
</organism>
<dbReference type="Proteomes" id="UP001497472">
    <property type="component" value="Unassembled WGS sequence"/>
</dbReference>
<dbReference type="GO" id="GO:0008270">
    <property type="term" value="F:zinc ion binding"/>
    <property type="evidence" value="ECO:0007669"/>
    <property type="project" value="UniProtKB-KW"/>
</dbReference>
<evidence type="ECO:0000256" key="4">
    <source>
        <dbReference type="PROSITE-ProRule" id="PRU00146"/>
    </source>
</evidence>
<dbReference type="PROSITE" id="PS01359">
    <property type="entry name" value="ZF_PHD_1"/>
    <property type="match status" value="1"/>
</dbReference>
<evidence type="ECO:0000256" key="3">
    <source>
        <dbReference type="ARBA" id="ARBA00022833"/>
    </source>
</evidence>
<dbReference type="Gene3D" id="3.30.70.1820">
    <property type="entry name" value="L1 transposable element, RRM domain"/>
    <property type="match status" value="1"/>
</dbReference>
<evidence type="ECO:0000313" key="6">
    <source>
        <dbReference type="EMBL" id="CAK1544543.1"/>
    </source>
</evidence>
<sequence>MSGICPKCRKQVSDSVLCSQCDEMLHYGCAGVTETSYRKMGPEKRGAWRCLNCRQSASQLCPSPENCISITELMKELKEFRNDFNTFSADLQSVKADMEKSIQAIQTLSAKWGDFETRLSNVEDRISSVEQKLSSLTTVQDDLSTANRTIDDLRNVIDVQDQFSRLNNVEINGIPSRTGENLLELVNNIFSVVGLTLDTTDIDSVHRVRPFVKKNEEVGQNEGRKTVRPPAIVIRFTRRRRKDELLAAARARRGLSTVDIRLDGPSLPIFLNEHLTPSNKLLLRQARSLKQQFNYSHLWVRDCKILIRKNDKSPIFTIKNERDLGKIK</sequence>
<dbReference type="SUPFAM" id="SSF57903">
    <property type="entry name" value="FYVE/PHD zinc finger"/>
    <property type="match status" value="1"/>
</dbReference>
<keyword evidence="3" id="KW-0862">Zinc</keyword>
<evidence type="ECO:0000256" key="2">
    <source>
        <dbReference type="ARBA" id="ARBA00022771"/>
    </source>
</evidence>
<evidence type="ECO:0000259" key="5">
    <source>
        <dbReference type="PROSITE" id="PS50016"/>
    </source>
</evidence>
<keyword evidence="1" id="KW-0479">Metal-binding</keyword>
<comment type="caution">
    <text evidence="6">The sequence shown here is derived from an EMBL/GenBank/DDBJ whole genome shotgun (WGS) entry which is preliminary data.</text>
</comment>
<dbReference type="InterPro" id="IPR019787">
    <property type="entry name" value="Znf_PHD-finger"/>
</dbReference>
<name>A0AAV1J7V9_9NEOP</name>
<evidence type="ECO:0000256" key="1">
    <source>
        <dbReference type="ARBA" id="ARBA00022723"/>
    </source>
</evidence>
<keyword evidence="2 4" id="KW-0863">Zinc-finger</keyword>
<gene>
    <name evidence="6" type="ORF">LNINA_LOCUS4278</name>
</gene>
<dbReference type="EMBL" id="CAVLEF010000005">
    <property type="protein sequence ID" value="CAK1544543.1"/>
    <property type="molecule type" value="Genomic_DNA"/>
</dbReference>
<protein>
    <recommendedName>
        <fullName evidence="5">PHD-type domain-containing protein</fullName>
    </recommendedName>
</protein>
<dbReference type="Pfam" id="PF25298">
    <property type="entry name" value="Baculo_FP_2nd"/>
    <property type="match status" value="1"/>
</dbReference>
<accession>A0AAV1J7V9</accession>
<dbReference type="AlphaFoldDB" id="A0AAV1J7V9"/>
<dbReference type="InterPro" id="IPR013083">
    <property type="entry name" value="Znf_RING/FYVE/PHD"/>
</dbReference>
<dbReference type="PROSITE" id="PS50016">
    <property type="entry name" value="ZF_PHD_2"/>
    <property type="match status" value="1"/>
</dbReference>
<keyword evidence="7" id="KW-1185">Reference proteome</keyword>
<dbReference type="InterPro" id="IPR019786">
    <property type="entry name" value="Zinc_finger_PHD-type_CS"/>
</dbReference>
<feature type="domain" description="PHD-type" evidence="5">
    <location>
        <begin position="2"/>
        <end position="56"/>
    </location>
</feature>
<dbReference type="SUPFAM" id="SSF57997">
    <property type="entry name" value="Tropomyosin"/>
    <property type="match status" value="1"/>
</dbReference>
<evidence type="ECO:0000313" key="7">
    <source>
        <dbReference type="Proteomes" id="UP001497472"/>
    </source>
</evidence>
<dbReference type="InterPro" id="IPR057251">
    <property type="entry name" value="FP_C"/>
</dbReference>
<dbReference type="Gene3D" id="1.10.287.1490">
    <property type="match status" value="1"/>
</dbReference>
<dbReference type="InterPro" id="IPR011011">
    <property type="entry name" value="Znf_FYVE_PHD"/>
</dbReference>
<reference evidence="6 7" key="1">
    <citation type="submission" date="2023-11" db="EMBL/GenBank/DDBJ databases">
        <authorList>
            <person name="Okamura Y."/>
        </authorList>
    </citation>
    <scope>NUCLEOTIDE SEQUENCE [LARGE SCALE GENOMIC DNA]</scope>
</reference>
<dbReference type="Gene3D" id="3.30.40.10">
    <property type="entry name" value="Zinc/RING finger domain, C3HC4 (zinc finger)"/>
    <property type="match status" value="1"/>
</dbReference>
<dbReference type="InterPro" id="IPR001965">
    <property type="entry name" value="Znf_PHD"/>
</dbReference>